<dbReference type="CDD" id="cd03349">
    <property type="entry name" value="LbH_XAT"/>
    <property type="match status" value="1"/>
</dbReference>
<evidence type="ECO:0000313" key="3">
    <source>
        <dbReference type="Proteomes" id="UP000663203"/>
    </source>
</evidence>
<dbReference type="PANTHER" id="PTHR43300">
    <property type="entry name" value="ACETYLTRANSFERASE"/>
    <property type="match status" value="1"/>
</dbReference>
<dbReference type="InterPro" id="IPR011004">
    <property type="entry name" value="Trimer_LpxA-like_sf"/>
</dbReference>
<dbReference type="KEGG" id="hakz:J0X25_01375"/>
<dbReference type="PROSITE" id="PS00101">
    <property type="entry name" value="HEXAPEP_TRANSFERASES"/>
    <property type="match status" value="1"/>
</dbReference>
<dbReference type="GeneID" id="63185914"/>
<dbReference type="InterPro" id="IPR001451">
    <property type="entry name" value="Hexapep"/>
</dbReference>
<keyword evidence="3" id="KW-1185">Reference proteome</keyword>
<keyword evidence="1" id="KW-0808">Transferase</keyword>
<dbReference type="GO" id="GO:0016740">
    <property type="term" value="F:transferase activity"/>
    <property type="evidence" value="ECO:0007669"/>
    <property type="project" value="UniProtKB-KW"/>
</dbReference>
<dbReference type="SUPFAM" id="SSF51161">
    <property type="entry name" value="Trimeric LpxA-like enzymes"/>
    <property type="match status" value="1"/>
</dbReference>
<sequence>MNRILELAELVSSKLGHPRVALSLSNYLLKPQDVELQEGAIISKNTKVRGNIRLGPHSKLSTGCVLMGDIEIGEWTNINQNTEVVGEVSFGKYCAIARDVLFQQKNHQTSKPAMQMRFYNKVLDSKLEHVSSGPISVGNDVWIGARSIILSGVDIGDGAVIGAGSIVTEDVEPYSVVAGVPAKHIKYRFPQDVRKKLINLSWWEHGEEIIKENRKFFEKDIQNTEDIPGSF</sequence>
<dbReference type="InterPro" id="IPR050179">
    <property type="entry name" value="Trans_hexapeptide_repeat"/>
</dbReference>
<dbReference type="RefSeq" id="WP_207289247.1">
    <property type="nucleotide sequence ID" value="NZ_CP071462.1"/>
</dbReference>
<evidence type="ECO:0000256" key="1">
    <source>
        <dbReference type="ARBA" id="ARBA00022679"/>
    </source>
</evidence>
<dbReference type="Gene3D" id="2.160.10.10">
    <property type="entry name" value="Hexapeptide repeat proteins"/>
    <property type="match status" value="1"/>
</dbReference>
<dbReference type="EMBL" id="CP071462">
    <property type="protein sequence ID" value="QSW99641.1"/>
    <property type="molecule type" value="Genomic_DNA"/>
</dbReference>
<name>A0A8A2VDP8_9EURY</name>
<evidence type="ECO:0000313" key="2">
    <source>
        <dbReference type="EMBL" id="QSW99641.1"/>
    </source>
</evidence>
<gene>
    <name evidence="2" type="ORF">J0X25_01375</name>
</gene>
<reference evidence="2 3" key="1">
    <citation type="submission" date="2021-03" db="EMBL/GenBank/DDBJ databases">
        <title>Haloterrigena longa sp. nov. and Haloterrigena limicola sp. nov., extremely halophilic archaea isolated from a salt lake.</title>
        <authorList>
            <person name="Henglin C."/>
        </authorList>
    </citation>
    <scope>NUCLEOTIDE SEQUENCE [LARGE SCALE GENOMIC DNA]</scope>
    <source>
        <strain evidence="2 3">KZCA68</strain>
    </source>
</reference>
<dbReference type="Proteomes" id="UP000663203">
    <property type="component" value="Chromosome"/>
</dbReference>
<dbReference type="AlphaFoldDB" id="A0A8A2VDP8"/>
<dbReference type="InterPro" id="IPR018357">
    <property type="entry name" value="Hexapep_transf_CS"/>
</dbReference>
<organism evidence="2 3">
    <name type="scientific">Haloterrigena alkaliphila</name>
    <dbReference type="NCBI Taxonomy" id="2816475"/>
    <lineage>
        <taxon>Archaea</taxon>
        <taxon>Methanobacteriati</taxon>
        <taxon>Methanobacteriota</taxon>
        <taxon>Stenosarchaea group</taxon>
        <taxon>Halobacteria</taxon>
        <taxon>Halobacteriales</taxon>
        <taxon>Natrialbaceae</taxon>
        <taxon>Haloterrigena</taxon>
    </lineage>
</organism>
<dbReference type="Pfam" id="PF14602">
    <property type="entry name" value="Hexapep_2"/>
    <property type="match status" value="1"/>
</dbReference>
<accession>A0A8A2VDP8</accession>
<proteinExistence type="predicted"/>
<protein>
    <submittedName>
        <fullName evidence="2">Antibiotic acetyltransferase</fullName>
    </submittedName>
</protein>